<dbReference type="PANTHER" id="PTHR23022:SF135">
    <property type="entry name" value="SI:DKEY-77F5.3"/>
    <property type="match status" value="1"/>
</dbReference>
<dbReference type="SUPFAM" id="SSF53098">
    <property type="entry name" value="Ribonuclease H-like"/>
    <property type="match status" value="1"/>
</dbReference>
<dbReference type="OrthoDB" id="6021633at2759"/>
<dbReference type="Proteomes" id="UP000838412">
    <property type="component" value="Chromosome 5"/>
</dbReference>
<keyword evidence="3" id="KW-1185">Reference proteome</keyword>
<dbReference type="InterPro" id="IPR038717">
    <property type="entry name" value="Tc1-like_DDE_dom"/>
</dbReference>
<protein>
    <submittedName>
        <fullName evidence="2">Hypp3001 protein</fullName>
    </submittedName>
</protein>
<dbReference type="AlphaFoldDB" id="A0A8K0EQ53"/>
<dbReference type="InterPro" id="IPR012337">
    <property type="entry name" value="RNaseH-like_sf"/>
</dbReference>
<sequence>MRPGAIANTLAKEGLPGHRTTVGKHVRALDQGKPIIYRPPRFGGQVKMTPEHDKFIDAQLRENDELTSVDLQKLLRDTFGLDFSKSVIKRHRYNMGWVRSGPRYCQVIREPNRVYRLAQCKEWSESGETFDDVIFTDESLIMLDNHAKLCFRNKWDKVVQAKLKPRFKHPVKVYIWAGISKRGATRVLIFTGIMDSVSYVNEILHRTLRPWIQKVFPNGHRFQQDNDPKHCSKFTRSYLQNHGVNWYRTSAESPDLNPIENLWAELKHHLRKTVKPRNQAELVNGILQFWKGVDEEKCQRYIGHLHKVIPKVIEMNGGASGF</sequence>
<feature type="domain" description="Tc1-like transposase DDE" evidence="1">
    <location>
        <begin position="132"/>
        <end position="282"/>
    </location>
</feature>
<name>A0A8K0EQ53_BRALA</name>
<gene>
    <name evidence="2" type="primary">Hypp3001</name>
    <name evidence="2" type="ORF">BLAG_LOCUS18849</name>
</gene>
<evidence type="ECO:0000313" key="3">
    <source>
        <dbReference type="Proteomes" id="UP000838412"/>
    </source>
</evidence>
<dbReference type="PANTHER" id="PTHR23022">
    <property type="entry name" value="TRANSPOSABLE ELEMENT-RELATED"/>
    <property type="match status" value="1"/>
</dbReference>
<dbReference type="InterPro" id="IPR036397">
    <property type="entry name" value="RNaseH_sf"/>
</dbReference>
<evidence type="ECO:0000313" key="2">
    <source>
        <dbReference type="EMBL" id="CAH1264495.1"/>
    </source>
</evidence>
<dbReference type="EMBL" id="OV696690">
    <property type="protein sequence ID" value="CAH1264495.1"/>
    <property type="molecule type" value="Genomic_DNA"/>
</dbReference>
<dbReference type="Gene3D" id="3.30.420.10">
    <property type="entry name" value="Ribonuclease H-like superfamily/Ribonuclease H"/>
    <property type="match status" value="1"/>
</dbReference>
<dbReference type="InterPro" id="IPR052338">
    <property type="entry name" value="Transposase_5"/>
</dbReference>
<accession>A0A8K0EQ53</accession>
<dbReference type="GO" id="GO:0003676">
    <property type="term" value="F:nucleic acid binding"/>
    <property type="evidence" value="ECO:0007669"/>
    <property type="project" value="InterPro"/>
</dbReference>
<proteinExistence type="predicted"/>
<reference evidence="2" key="1">
    <citation type="submission" date="2022-01" db="EMBL/GenBank/DDBJ databases">
        <authorList>
            <person name="Braso-Vives M."/>
        </authorList>
    </citation>
    <scope>NUCLEOTIDE SEQUENCE</scope>
</reference>
<evidence type="ECO:0000259" key="1">
    <source>
        <dbReference type="Pfam" id="PF13358"/>
    </source>
</evidence>
<organism evidence="2 3">
    <name type="scientific">Branchiostoma lanceolatum</name>
    <name type="common">Common lancelet</name>
    <name type="synonym">Amphioxus lanceolatum</name>
    <dbReference type="NCBI Taxonomy" id="7740"/>
    <lineage>
        <taxon>Eukaryota</taxon>
        <taxon>Metazoa</taxon>
        <taxon>Chordata</taxon>
        <taxon>Cephalochordata</taxon>
        <taxon>Leptocardii</taxon>
        <taxon>Amphioxiformes</taxon>
        <taxon>Branchiostomatidae</taxon>
        <taxon>Branchiostoma</taxon>
    </lineage>
</organism>
<dbReference type="Pfam" id="PF13358">
    <property type="entry name" value="DDE_3"/>
    <property type="match status" value="1"/>
</dbReference>